<dbReference type="GO" id="GO:0071972">
    <property type="term" value="F:peptidoglycan L,D-transpeptidase activity"/>
    <property type="evidence" value="ECO:0007669"/>
    <property type="project" value="TreeGrafter"/>
</dbReference>
<dbReference type="PANTHER" id="PTHR30582:SF2">
    <property type="entry name" value="L,D-TRANSPEPTIDASE YCIB-RELATED"/>
    <property type="match status" value="1"/>
</dbReference>
<evidence type="ECO:0000256" key="6">
    <source>
        <dbReference type="PROSITE-ProRule" id="PRU01373"/>
    </source>
</evidence>
<sequence length="188" mass="20760">MRIKKLLLLLATGFAVLCFLAVPATASAADHMRTPINYRKSSETVPYPDINKLKDPWIKVSIARNRVYIMDGHKCVYTMYASAGKYETKNGKRVSTTPTGTFAIQDARGDSFYNPAVKCGANNYVSWHDNGSYLFHSVPTDKDGHYIKAEAAKLGKSTAPHGCIRLSVPDSKWMMNVPAGTKVVVQKD</sequence>
<dbReference type="InterPro" id="IPR005490">
    <property type="entry name" value="LD_TPept_cat_dom"/>
</dbReference>
<dbReference type="OrthoDB" id="177750at2"/>
<dbReference type="AlphaFoldDB" id="C8P710"/>
<keyword evidence="7" id="KW-0732">Signal</keyword>
<dbReference type="InterPro" id="IPR050979">
    <property type="entry name" value="LD-transpeptidase"/>
</dbReference>
<name>C8P710_9LACO</name>
<evidence type="ECO:0000256" key="4">
    <source>
        <dbReference type="ARBA" id="ARBA00022984"/>
    </source>
</evidence>
<dbReference type="eggNOG" id="COG1376">
    <property type="taxonomic scope" value="Bacteria"/>
</dbReference>
<dbReference type="GO" id="GO:0016740">
    <property type="term" value="F:transferase activity"/>
    <property type="evidence" value="ECO:0007669"/>
    <property type="project" value="UniProtKB-KW"/>
</dbReference>
<evidence type="ECO:0000313" key="9">
    <source>
        <dbReference type="EMBL" id="EEW53670.1"/>
    </source>
</evidence>
<accession>C8P710</accession>
<keyword evidence="3 6" id="KW-0133">Cell shape</keyword>
<evidence type="ECO:0000313" key="10">
    <source>
        <dbReference type="Proteomes" id="UP000003675"/>
    </source>
</evidence>
<dbReference type="SUPFAM" id="SSF141523">
    <property type="entry name" value="L,D-transpeptidase catalytic domain-like"/>
    <property type="match status" value="1"/>
</dbReference>
<organism evidence="9 10">
    <name type="scientific">Limosilactobacillus antri DSM 16041</name>
    <dbReference type="NCBI Taxonomy" id="525309"/>
    <lineage>
        <taxon>Bacteria</taxon>
        <taxon>Bacillati</taxon>
        <taxon>Bacillota</taxon>
        <taxon>Bacilli</taxon>
        <taxon>Lactobacillales</taxon>
        <taxon>Lactobacillaceae</taxon>
        <taxon>Limosilactobacillus</taxon>
    </lineage>
</organism>
<dbReference type="GO" id="GO:0005576">
    <property type="term" value="C:extracellular region"/>
    <property type="evidence" value="ECO:0007669"/>
    <property type="project" value="TreeGrafter"/>
</dbReference>
<dbReference type="Gene3D" id="2.40.440.10">
    <property type="entry name" value="L,D-transpeptidase catalytic domain-like"/>
    <property type="match status" value="1"/>
</dbReference>
<keyword evidence="2" id="KW-0808">Transferase</keyword>
<feature type="signal peptide" evidence="7">
    <location>
        <begin position="1"/>
        <end position="28"/>
    </location>
</feature>
<dbReference type="STRING" id="525309.HMPREF0494_1104"/>
<gene>
    <name evidence="9" type="ORF">HMPREF0494_1104</name>
</gene>
<dbReference type="GO" id="GO:0008360">
    <property type="term" value="P:regulation of cell shape"/>
    <property type="evidence" value="ECO:0007669"/>
    <property type="project" value="UniProtKB-UniRule"/>
</dbReference>
<dbReference type="InterPro" id="IPR038063">
    <property type="entry name" value="Transpep_catalytic_dom"/>
</dbReference>
<feature type="domain" description="L,D-TPase catalytic" evidence="8">
    <location>
        <begin position="56"/>
        <end position="186"/>
    </location>
</feature>
<evidence type="ECO:0000256" key="2">
    <source>
        <dbReference type="ARBA" id="ARBA00022679"/>
    </source>
</evidence>
<evidence type="ECO:0000256" key="5">
    <source>
        <dbReference type="ARBA" id="ARBA00023316"/>
    </source>
</evidence>
<dbReference type="HOGENOM" id="CLU_089260_1_0_9"/>
<proteinExistence type="predicted"/>
<protein>
    <submittedName>
        <fullName evidence="9">ErfK/YbiS/YcfS/YnhG</fullName>
    </submittedName>
</protein>
<dbReference type="Proteomes" id="UP000003675">
    <property type="component" value="Unassembled WGS sequence"/>
</dbReference>
<dbReference type="PANTHER" id="PTHR30582">
    <property type="entry name" value="L,D-TRANSPEPTIDASE"/>
    <property type="match status" value="1"/>
</dbReference>
<feature type="active site" description="Proton donor/acceptor" evidence="6">
    <location>
        <position position="136"/>
    </location>
</feature>
<dbReference type="UniPathway" id="UPA00219"/>
<evidence type="ECO:0000256" key="3">
    <source>
        <dbReference type="ARBA" id="ARBA00022960"/>
    </source>
</evidence>
<dbReference type="Pfam" id="PF03734">
    <property type="entry name" value="YkuD"/>
    <property type="match status" value="1"/>
</dbReference>
<comment type="pathway">
    <text evidence="1 6">Cell wall biogenesis; peptidoglycan biosynthesis.</text>
</comment>
<comment type="caution">
    <text evidence="9">The sequence shown here is derived from an EMBL/GenBank/DDBJ whole genome shotgun (WGS) entry which is preliminary data.</text>
</comment>
<reference evidence="9 10" key="1">
    <citation type="submission" date="2009-09" db="EMBL/GenBank/DDBJ databases">
        <authorList>
            <person name="Qin X."/>
            <person name="Bachman B."/>
            <person name="Battles P."/>
            <person name="Bell A."/>
            <person name="Bess C."/>
            <person name="Bickham C."/>
            <person name="Chaboub L."/>
            <person name="Chen D."/>
            <person name="Coyle M."/>
            <person name="Deiros D.R."/>
            <person name="Dinh H."/>
            <person name="Forbes L."/>
            <person name="Fowler G."/>
            <person name="Francisco L."/>
            <person name="Fu Q."/>
            <person name="Gubbala S."/>
            <person name="Hale W."/>
            <person name="Han Y."/>
            <person name="Hemphill L."/>
            <person name="Highlander S.K."/>
            <person name="Hirani K."/>
            <person name="Hogues M."/>
            <person name="Jackson L."/>
            <person name="Jakkamsetti A."/>
            <person name="Javaid M."/>
            <person name="Jiang H."/>
            <person name="Korchina V."/>
            <person name="Kovar C."/>
            <person name="Lara F."/>
            <person name="Lee S."/>
            <person name="Mata R."/>
            <person name="Mathew T."/>
            <person name="Moen C."/>
            <person name="Morales K."/>
            <person name="Munidasa M."/>
            <person name="Nazareth L."/>
            <person name="Ngo R."/>
            <person name="Nguyen L."/>
            <person name="Okwuonu G."/>
            <person name="Ongeri F."/>
            <person name="Patil S."/>
            <person name="Petrosino J."/>
            <person name="Pham C."/>
            <person name="Pham P."/>
            <person name="Pu L.-L."/>
            <person name="Puazo M."/>
            <person name="Raj R."/>
            <person name="Reid J."/>
            <person name="Rouhana J."/>
            <person name="Saada N."/>
            <person name="Shang Y."/>
            <person name="Simmons D."/>
            <person name="Thornton R."/>
            <person name="Warren J."/>
            <person name="Weissenberger G."/>
            <person name="Zhang J."/>
            <person name="Zhang L."/>
            <person name="Zhou C."/>
            <person name="Zhu D."/>
            <person name="Muzny D."/>
            <person name="Worley K."/>
            <person name="Gibbs R."/>
        </authorList>
    </citation>
    <scope>NUCLEOTIDE SEQUENCE [LARGE SCALE GENOMIC DNA]</scope>
    <source>
        <strain evidence="9 10">DSM 16041</strain>
    </source>
</reference>
<evidence type="ECO:0000256" key="7">
    <source>
        <dbReference type="SAM" id="SignalP"/>
    </source>
</evidence>
<dbReference type="CDD" id="cd16913">
    <property type="entry name" value="YkuD_like"/>
    <property type="match status" value="1"/>
</dbReference>
<evidence type="ECO:0000256" key="1">
    <source>
        <dbReference type="ARBA" id="ARBA00004752"/>
    </source>
</evidence>
<feature type="active site" description="Nucleophile" evidence="6">
    <location>
        <position position="163"/>
    </location>
</feature>
<keyword evidence="5 6" id="KW-0961">Cell wall biogenesis/degradation</keyword>
<evidence type="ECO:0000259" key="8">
    <source>
        <dbReference type="PROSITE" id="PS52029"/>
    </source>
</evidence>
<feature type="chain" id="PRO_5002991030" evidence="7">
    <location>
        <begin position="29"/>
        <end position="188"/>
    </location>
</feature>
<dbReference type="GO" id="GO:0071555">
    <property type="term" value="P:cell wall organization"/>
    <property type="evidence" value="ECO:0007669"/>
    <property type="project" value="UniProtKB-UniRule"/>
</dbReference>
<dbReference type="GO" id="GO:0018104">
    <property type="term" value="P:peptidoglycan-protein cross-linking"/>
    <property type="evidence" value="ECO:0007669"/>
    <property type="project" value="TreeGrafter"/>
</dbReference>
<dbReference type="EMBL" id="ACLL01000026">
    <property type="protein sequence ID" value="EEW53670.1"/>
    <property type="molecule type" value="Genomic_DNA"/>
</dbReference>
<dbReference type="RefSeq" id="WP_007124662.1">
    <property type="nucleotide sequence ID" value="NZ_AZDK01000008.1"/>
</dbReference>
<dbReference type="PROSITE" id="PS52029">
    <property type="entry name" value="LD_TPASE"/>
    <property type="match status" value="1"/>
</dbReference>
<keyword evidence="4 6" id="KW-0573">Peptidoglycan synthesis</keyword>